<protein>
    <recommendedName>
        <fullName evidence="2">TRIP4/RQT4 C2HC5-type zinc finger domain-containing protein</fullName>
    </recommendedName>
</protein>
<dbReference type="STRING" id="105984.A0A427XHD4"/>
<reference evidence="3 4" key="1">
    <citation type="submission" date="2018-11" db="EMBL/GenBank/DDBJ databases">
        <title>Genome sequence of Apiotrichum porosum DSM 27194.</title>
        <authorList>
            <person name="Aliyu H."/>
            <person name="Gorte O."/>
            <person name="Ochsenreither K."/>
        </authorList>
    </citation>
    <scope>NUCLEOTIDE SEQUENCE [LARGE SCALE GENOMIC DNA]</scope>
    <source>
        <strain evidence="3 4">DSM 27194</strain>
    </source>
</reference>
<feature type="domain" description="TRIP4/RQT4 C2HC5-type zinc finger" evidence="2">
    <location>
        <begin position="226"/>
        <end position="277"/>
    </location>
</feature>
<dbReference type="GeneID" id="39587317"/>
<evidence type="ECO:0000313" key="3">
    <source>
        <dbReference type="EMBL" id="RSH78305.1"/>
    </source>
</evidence>
<dbReference type="RefSeq" id="XP_028473452.1">
    <property type="nucleotide sequence ID" value="XM_028618496.1"/>
</dbReference>
<dbReference type="Pfam" id="PF06221">
    <property type="entry name" value="zf-C2HC5"/>
    <property type="match status" value="1"/>
</dbReference>
<evidence type="ECO:0000259" key="2">
    <source>
        <dbReference type="Pfam" id="PF06221"/>
    </source>
</evidence>
<dbReference type="AlphaFoldDB" id="A0A427XHD4"/>
<comment type="caution">
    <text evidence="3">The sequence shown here is derived from an EMBL/GenBank/DDBJ whole genome shotgun (WGS) entry which is preliminary data.</text>
</comment>
<dbReference type="EMBL" id="RSCE01000013">
    <property type="protein sequence ID" value="RSH78305.1"/>
    <property type="molecule type" value="Genomic_DNA"/>
</dbReference>
<dbReference type="GO" id="GO:0072344">
    <property type="term" value="P:rescue of stalled ribosome"/>
    <property type="evidence" value="ECO:0007669"/>
    <property type="project" value="InterPro"/>
</dbReference>
<dbReference type="InterPro" id="IPR009349">
    <property type="entry name" value="TRIP4/RQT4_C2HC5_Znf"/>
</dbReference>
<dbReference type="GO" id="GO:0008270">
    <property type="term" value="F:zinc ion binding"/>
    <property type="evidence" value="ECO:0007669"/>
    <property type="project" value="InterPro"/>
</dbReference>
<feature type="region of interest" description="Disordered" evidence="1">
    <location>
        <begin position="291"/>
        <end position="390"/>
    </location>
</feature>
<name>A0A427XHD4_9TREE</name>
<dbReference type="GO" id="GO:0005634">
    <property type="term" value="C:nucleus"/>
    <property type="evidence" value="ECO:0007669"/>
    <property type="project" value="InterPro"/>
</dbReference>
<evidence type="ECO:0000313" key="4">
    <source>
        <dbReference type="Proteomes" id="UP000279236"/>
    </source>
</evidence>
<organism evidence="3 4">
    <name type="scientific">Apiotrichum porosum</name>
    <dbReference type="NCBI Taxonomy" id="105984"/>
    <lineage>
        <taxon>Eukaryota</taxon>
        <taxon>Fungi</taxon>
        <taxon>Dikarya</taxon>
        <taxon>Basidiomycota</taxon>
        <taxon>Agaricomycotina</taxon>
        <taxon>Tremellomycetes</taxon>
        <taxon>Trichosporonales</taxon>
        <taxon>Trichosporonaceae</taxon>
        <taxon>Apiotrichum</taxon>
    </lineage>
</organism>
<feature type="compositionally biased region" description="Basic and acidic residues" evidence="1">
    <location>
        <begin position="291"/>
        <end position="307"/>
    </location>
</feature>
<feature type="compositionally biased region" description="Pro residues" evidence="1">
    <location>
        <begin position="375"/>
        <end position="390"/>
    </location>
</feature>
<gene>
    <name evidence="3" type="ORF">EHS24_002774</name>
</gene>
<sequence>MPAPPWVAKGLSDILGLDTETVREVIVPDLEGYSSEVRLRGHLLDFLGTTPEARAFSDKYTSFRFPSLASTSTPRILTPDPDLVKPKKEKKPKASSKPASGRATPTTSTGPLSADALANAFGSGGRVYQKHQDDLFPSRGGSASGVARSTPGSGAHTPAPLRRGGAITVVESKAKAAVSKDKGKSKEDKIWDLPKSEETKRLEGIVSALRAVQSGEGKAAVPDKPPCFCQARVHPISTYTPQCAACGLILCELQPAHAACPSCARPTLSPPALARLIQRVEGDVAAQLVREEDEREHAEQLRKERLLAESGGGAFPSLPGGPGGGRAGPSAADVTRRVLTIGKPAKGKGKGKATITTTTYTSVPMTPSSSSNPGTPAPPPDDTIPRPRSPPLEAKRVAKELAKALAWREDNDRQWGDPKAERRGEMWEYIPPLLIELPGEEGTGRRRRANNKKKAASGTGMDGRVVVGAR</sequence>
<feature type="region of interest" description="Disordered" evidence="1">
    <location>
        <begin position="71"/>
        <end position="116"/>
    </location>
</feature>
<proteinExistence type="predicted"/>
<dbReference type="Proteomes" id="UP000279236">
    <property type="component" value="Unassembled WGS sequence"/>
</dbReference>
<feature type="compositionally biased region" description="Low complexity" evidence="1">
    <location>
        <begin position="138"/>
        <end position="149"/>
    </location>
</feature>
<dbReference type="OrthoDB" id="338816at2759"/>
<keyword evidence="4" id="KW-1185">Reference proteome</keyword>
<feature type="region of interest" description="Disordered" evidence="1">
    <location>
        <begin position="438"/>
        <end position="470"/>
    </location>
</feature>
<feature type="compositionally biased region" description="Low complexity" evidence="1">
    <location>
        <begin position="352"/>
        <end position="374"/>
    </location>
</feature>
<dbReference type="GO" id="GO:0180022">
    <property type="term" value="C:RQC-trigger complex"/>
    <property type="evidence" value="ECO:0007669"/>
    <property type="project" value="InterPro"/>
</dbReference>
<accession>A0A427XHD4</accession>
<feature type="region of interest" description="Disordered" evidence="1">
    <location>
        <begin position="130"/>
        <end position="162"/>
    </location>
</feature>
<evidence type="ECO:0000256" key="1">
    <source>
        <dbReference type="SAM" id="MobiDB-lite"/>
    </source>
</evidence>
<feature type="compositionally biased region" description="Gly residues" evidence="1">
    <location>
        <begin position="310"/>
        <end position="327"/>
    </location>
</feature>
<feature type="compositionally biased region" description="Basic residues" evidence="1">
    <location>
        <begin position="445"/>
        <end position="455"/>
    </location>
</feature>